<dbReference type="HAMAP" id="MF_00629">
    <property type="entry name" value="Ribosomal_eL39"/>
    <property type="match status" value="1"/>
</dbReference>
<dbReference type="Gene3D" id="1.10.1620.10">
    <property type="entry name" value="Ribosomal protein L39e"/>
    <property type="match status" value="1"/>
</dbReference>
<dbReference type="Proteomes" id="UP000278149">
    <property type="component" value="Unassembled WGS sequence"/>
</dbReference>
<dbReference type="AlphaFoldDB" id="A0A3R9Q9S5"/>
<dbReference type="GO" id="GO:0005840">
    <property type="term" value="C:ribosome"/>
    <property type="evidence" value="ECO:0007669"/>
    <property type="project" value="UniProtKB-KW"/>
</dbReference>
<comment type="similarity">
    <text evidence="1 4">Belongs to the eukaryotic ribosomal protein eL39 family.</text>
</comment>
<dbReference type="EMBL" id="RCOR01000018">
    <property type="protein sequence ID" value="RSN69715.1"/>
    <property type="molecule type" value="Genomic_DNA"/>
</dbReference>
<dbReference type="GO" id="GO:0006412">
    <property type="term" value="P:translation"/>
    <property type="evidence" value="ECO:0007669"/>
    <property type="project" value="UniProtKB-UniRule"/>
</dbReference>
<dbReference type="GeneID" id="25399900"/>
<accession>A0A3R9Q9S5</accession>
<reference evidence="5 6" key="1">
    <citation type="submission" date="2018-10" db="EMBL/GenBank/DDBJ databases">
        <title>Co-occurring genomic capacity for anaerobic methane metabolism and dissimilatory sulfite reduction discovered in the Korarchaeota.</title>
        <authorList>
            <person name="Mckay L.J."/>
            <person name="Dlakic M."/>
            <person name="Fields M.W."/>
            <person name="Delmont T.O."/>
            <person name="Eren A.M."/>
            <person name="Jay Z.J."/>
            <person name="Klingelsmith K.B."/>
            <person name="Rusch D.B."/>
            <person name="Inskeep W.P."/>
        </authorList>
    </citation>
    <scope>NUCLEOTIDE SEQUENCE [LARGE SCALE GENOMIC DNA]</scope>
    <source>
        <strain evidence="5 6">WS</strain>
    </source>
</reference>
<comment type="caution">
    <text evidence="5">The sequence shown here is derived from an EMBL/GenBank/DDBJ whole genome shotgun (WGS) entry which is preliminary data.</text>
</comment>
<keyword evidence="2 4" id="KW-0689">Ribosomal protein</keyword>
<name>A0A3R9Q9S5_9CREN</name>
<evidence type="ECO:0000313" key="6">
    <source>
        <dbReference type="Proteomes" id="UP000278149"/>
    </source>
</evidence>
<dbReference type="SUPFAM" id="SSF48662">
    <property type="entry name" value="Ribosomal protein L39e"/>
    <property type="match status" value="1"/>
</dbReference>
<evidence type="ECO:0000256" key="3">
    <source>
        <dbReference type="ARBA" id="ARBA00023274"/>
    </source>
</evidence>
<sequence>MASQRLLSSKLRYASAMKSNKRLPTWVFVKTRRRVRGRPRRNWRRSRLQL</sequence>
<evidence type="ECO:0000313" key="5">
    <source>
        <dbReference type="EMBL" id="RSN69715.1"/>
    </source>
</evidence>
<evidence type="ECO:0000256" key="2">
    <source>
        <dbReference type="ARBA" id="ARBA00022980"/>
    </source>
</evidence>
<dbReference type="RefSeq" id="WP_052568445.1">
    <property type="nucleotide sequence ID" value="NZ_RCOR01000018.1"/>
</dbReference>
<dbReference type="GO" id="GO:0003735">
    <property type="term" value="F:structural constituent of ribosome"/>
    <property type="evidence" value="ECO:0007669"/>
    <property type="project" value="InterPro"/>
</dbReference>
<dbReference type="Pfam" id="PF00832">
    <property type="entry name" value="Ribosomal_L39"/>
    <property type="match status" value="1"/>
</dbReference>
<protein>
    <recommendedName>
        <fullName evidence="4">Large ribosomal subunit protein eL39</fullName>
    </recommendedName>
</protein>
<evidence type="ECO:0000256" key="4">
    <source>
        <dbReference type="HAMAP-Rule" id="MF_00629"/>
    </source>
</evidence>
<organism evidence="5 6">
    <name type="scientific">Candidatus Korarchaeum cryptofilum</name>
    <dbReference type="NCBI Taxonomy" id="498846"/>
    <lineage>
        <taxon>Archaea</taxon>
        <taxon>Thermoproteota</taxon>
        <taxon>Candidatus Korarchaeia</taxon>
        <taxon>Candidatus Korarchaeales</taxon>
        <taxon>Candidatus Korarchaeaceae</taxon>
        <taxon>Candidatus Korarchaeum</taxon>
    </lineage>
</organism>
<proteinExistence type="inferred from homology"/>
<dbReference type="GO" id="GO:1990904">
    <property type="term" value="C:ribonucleoprotein complex"/>
    <property type="evidence" value="ECO:0007669"/>
    <property type="project" value="UniProtKB-KW"/>
</dbReference>
<dbReference type="InterPro" id="IPR023626">
    <property type="entry name" value="Ribosomal_eL39_dom_sf"/>
</dbReference>
<gene>
    <name evidence="4" type="primary">rpl39e</name>
    <name evidence="5" type="ORF">D9Q81_03725</name>
</gene>
<evidence type="ECO:0000256" key="1">
    <source>
        <dbReference type="ARBA" id="ARBA00009339"/>
    </source>
</evidence>
<dbReference type="InterPro" id="IPR000077">
    <property type="entry name" value="Ribosomal_eL39"/>
</dbReference>
<keyword evidence="3 4" id="KW-0687">Ribonucleoprotein</keyword>